<accession>A0A9W4E7J7</accession>
<reference evidence="2" key="1">
    <citation type="submission" date="2021-06" db="EMBL/GenBank/DDBJ databases">
        <authorList>
            <person name="Arsene-Ploetze F."/>
        </authorList>
    </citation>
    <scope>NUCLEOTIDE SEQUENCE</scope>
    <source>
        <strain evidence="2">SBRY1</strain>
    </source>
</reference>
<dbReference type="AlphaFoldDB" id="A0A9W4E7J7"/>
<feature type="region of interest" description="Disordered" evidence="1">
    <location>
        <begin position="75"/>
        <end position="98"/>
    </location>
</feature>
<sequence length="98" mass="10392">MRYKLTFIMGAAFGFVIGARAGRERYDQLAAAAQRFAKNPAVRNAAESAAQQSRTAAVKAADTVSAKVGPRLPDALAHKVRSLRNGSGPDDDWGTSNT</sequence>
<name>A0A9W4E7J7_9ACTN</name>
<evidence type="ECO:0000256" key="1">
    <source>
        <dbReference type="SAM" id="MobiDB-lite"/>
    </source>
</evidence>
<dbReference type="Proteomes" id="UP001153328">
    <property type="component" value="Unassembled WGS sequence"/>
</dbReference>
<evidence type="ECO:0008006" key="4">
    <source>
        <dbReference type="Google" id="ProtNLM"/>
    </source>
</evidence>
<dbReference type="RefSeq" id="WP_205042581.1">
    <property type="nucleotide sequence ID" value="NZ_CAJVAX010000012.1"/>
</dbReference>
<dbReference type="EMBL" id="CAJVAX010000012">
    <property type="protein sequence ID" value="CAG7628685.1"/>
    <property type="molecule type" value="Genomic_DNA"/>
</dbReference>
<evidence type="ECO:0000313" key="3">
    <source>
        <dbReference type="Proteomes" id="UP001153328"/>
    </source>
</evidence>
<keyword evidence="3" id="KW-1185">Reference proteome</keyword>
<protein>
    <recommendedName>
        <fullName evidence="4">YtxH domain-containing protein</fullName>
    </recommendedName>
</protein>
<comment type="caution">
    <text evidence="2">The sequence shown here is derived from an EMBL/GenBank/DDBJ whole genome shotgun (WGS) entry which is preliminary data.</text>
</comment>
<evidence type="ECO:0000313" key="2">
    <source>
        <dbReference type="EMBL" id="CAG7628685.1"/>
    </source>
</evidence>
<proteinExistence type="predicted"/>
<organism evidence="2 3">
    <name type="scientific">Actinacidiphila bryophytorum</name>
    <dbReference type="NCBI Taxonomy" id="1436133"/>
    <lineage>
        <taxon>Bacteria</taxon>
        <taxon>Bacillati</taxon>
        <taxon>Actinomycetota</taxon>
        <taxon>Actinomycetes</taxon>
        <taxon>Kitasatosporales</taxon>
        <taxon>Streptomycetaceae</taxon>
        <taxon>Actinacidiphila</taxon>
    </lineage>
</organism>
<feature type="compositionally biased region" description="Acidic residues" evidence="1">
    <location>
        <begin position="89"/>
        <end position="98"/>
    </location>
</feature>
<gene>
    <name evidence="2" type="ORF">SBRY_20496</name>
</gene>